<gene>
    <name evidence="3" type="ORF">g.45273</name>
</gene>
<sequence>SIYGCSKTGWINEELFLTWLQHFAEFTHTSVENKMLLILDNHSTHCSSEAYAFCRENGVVMVSLPPHTSHRLQPLDVVFYSPLKSAYKRECDLFMKSKNLVKITPYDVAELFNKAYSLVATIAKATSGFKNTGIHPLNPGIFTDEDFLVEDILQKNKDSTPVCVEDTVIANNENNLQRPVRSPAKTVGINQSNPIQVPIQVVSPIPGCSTSTDVPTKGARPKQHSEILTSTPMKERLEEKKRKKEEKEKRSKEKRERKGQQCAMKTKTKIKKEKVEKKGTKFAAIKKHSQLQHKNMKRKLFESDTDSSMDEDDICLDESEDDISLSDIGKDVCFYCEDTGKDGEMWYRCT</sequence>
<dbReference type="InterPro" id="IPR050863">
    <property type="entry name" value="CenT-Element_Derived"/>
</dbReference>
<dbReference type="PANTHER" id="PTHR19303">
    <property type="entry name" value="TRANSPOSON"/>
    <property type="match status" value="1"/>
</dbReference>
<evidence type="ECO:0000259" key="2">
    <source>
        <dbReference type="Pfam" id="PF03184"/>
    </source>
</evidence>
<dbReference type="InterPro" id="IPR004875">
    <property type="entry name" value="DDE_SF_endonuclease_dom"/>
</dbReference>
<name>A0A1B6CH24_9HEMI</name>
<dbReference type="AlphaFoldDB" id="A0A1B6CH24"/>
<feature type="compositionally biased region" description="Basic residues" evidence="1">
    <location>
        <begin position="284"/>
        <end position="298"/>
    </location>
</feature>
<dbReference type="Pfam" id="PF03184">
    <property type="entry name" value="DDE_1"/>
    <property type="match status" value="1"/>
</dbReference>
<evidence type="ECO:0000313" key="3">
    <source>
        <dbReference type="EMBL" id="JAS12806.1"/>
    </source>
</evidence>
<dbReference type="PANTHER" id="PTHR19303:SF74">
    <property type="entry name" value="POGO TRANSPOSABLE ELEMENT WITH KRAB DOMAIN"/>
    <property type="match status" value="1"/>
</dbReference>
<dbReference type="GO" id="GO:0005634">
    <property type="term" value="C:nucleus"/>
    <property type="evidence" value="ECO:0007669"/>
    <property type="project" value="TreeGrafter"/>
</dbReference>
<dbReference type="GO" id="GO:0003677">
    <property type="term" value="F:DNA binding"/>
    <property type="evidence" value="ECO:0007669"/>
    <property type="project" value="TreeGrafter"/>
</dbReference>
<feature type="compositionally biased region" description="Acidic residues" evidence="1">
    <location>
        <begin position="303"/>
        <end position="312"/>
    </location>
</feature>
<dbReference type="InterPro" id="IPR036397">
    <property type="entry name" value="RNaseH_sf"/>
</dbReference>
<proteinExistence type="predicted"/>
<feature type="domain" description="DDE-1" evidence="2">
    <location>
        <begin position="3"/>
        <end position="91"/>
    </location>
</feature>
<accession>A0A1B6CH24</accession>
<feature type="non-terminal residue" evidence="3">
    <location>
        <position position="350"/>
    </location>
</feature>
<feature type="compositionally biased region" description="Basic and acidic residues" evidence="1">
    <location>
        <begin position="233"/>
        <end position="259"/>
    </location>
</feature>
<feature type="region of interest" description="Disordered" evidence="1">
    <location>
        <begin position="206"/>
        <end position="312"/>
    </location>
</feature>
<evidence type="ECO:0000256" key="1">
    <source>
        <dbReference type="SAM" id="MobiDB-lite"/>
    </source>
</evidence>
<dbReference type="Gene3D" id="3.30.420.10">
    <property type="entry name" value="Ribonuclease H-like superfamily/Ribonuclease H"/>
    <property type="match status" value="1"/>
</dbReference>
<reference evidence="3" key="1">
    <citation type="submission" date="2015-12" db="EMBL/GenBank/DDBJ databases">
        <title>De novo transcriptome assembly of four potential Pierce s Disease insect vectors from Arizona vineyards.</title>
        <authorList>
            <person name="Tassone E.E."/>
        </authorList>
    </citation>
    <scope>NUCLEOTIDE SEQUENCE</scope>
</reference>
<dbReference type="EMBL" id="GEDC01024492">
    <property type="protein sequence ID" value="JAS12806.1"/>
    <property type="molecule type" value="Transcribed_RNA"/>
</dbReference>
<feature type="non-terminal residue" evidence="3">
    <location>
        <position position="1"/>
    </location>
</feature>
<protein>
    <recommendedName>
        <fullName evidence="2">DDE-1 domain-containing protein</fullName>
    </recommendedName>
</protein>
<organism evidence="3">
    <name type="scientific">Clastoptera arizonana</name>
    <name type="common">Arizona spittle bug</name>
    <dbReference type="NCBI Taxonomy" id="38151"/>
    <lineage>
        <taxon>Eukaryota</taxon>
        <taxon>Metazoa</taxon>
        <taxon>Ecdysozoa</taxon>
        <taxon>Arthropoda</taxon>
        <taxon>Hexapoda</taxon>
        <taxon>Insecta</taxon>
        <taxon>Pterygota</taxon>
        <taxon>Neoptera</taxon>
        <taxon>Paraneoptera</taxon>
        <taxon>Hemiptera</taxon>
        <taxon>Auchenorrhyncha</taxon>
        <taxon>Cercopoidea</taxon>
        <taxon>Clastopteridae</taxon>
        <taxon>Clastoptera</taxon>
    </lineage>
</organism>